<reference evidence="9" key="1">
    <citation type="journal article" date="2013" name="Genome Biol.">
        <title>Reference genomes and transcriptomes of Nicotiana sylvestris and Nicotiana tomentosiformis.</title>
        <authorList>
            <person name="Sierro N."/>
            <person name="Battey J.N."/>
            <person name="Ouadi S."/>
            <person name="Bovet L."/>
            <person name="Goepfert S."/>
            <person name="Bakaher N."/>
            <person name="Peitsch M.C."/>
            <person name="Ivanov N.V."/>
        </authorList>
    </citation>
    <scope>NUCLEOTIDE SEQUENCE [LARGE SCALE GENOMIC DNA]</scope>
</reference>
<evidence type="ECO:0000256" key="8">
    <source>
        <dbReference type="RuleBase" id="RU368008"/>
    </source>
</evidence>
<dbReference type="InterPro" id="IPR002113">
    <property type="entry name" value="ADT_euk_type"/>
</dbReference>
<comment type="similarity">
    <text evidence="2 8">Belongs to the mitochondrial carrier (TC 2.A.29) family.</text>
</comment>
<keyword evidence="6" id="KW-0472">Membrane</keyword>
<keyword evidence="9" id="KW-1185">Reference proteome</keyword>
<evidence type="ECO:0000313" key="10">
    <source>
        <dbReference type="RefSeq" id="XP_009794866.1"/>
    </source>
</evidence>
<comment type="subcellular location">
    <subcellularLocation>
        <location evidence="8">Membrane</location>
        <topology evidence="8">Multi-pass membrane protein</topology>
    </subcellularLocation>
    <subcellularLocation>
        <location evidence="1">Mitochondrion inner membrane</location>
        <topology evidence="1">Multi-pass membrane protein</topology>
    </subcellularLocation>
</comment>
<dbReference type="RefSeq" id="XP_009794866.1">
    <property type="nucleotide sequence ID" value="XM_009796564.1"/>
</dbReference>
<dbReference type="AlphaFoldDB" id="A0A1U7XYZ8"/>
<evidence type="ECO:0000256" key="2">
    <source>
        <dbReference type="ARBA" id="ARBA00006375"/>
    </source>
</evidence>
<keyword evidence="3 8" id="KW-0813">Transport</keyword>
<dbReference type="PANTHER" id="PTHR45635">
    <property type="entry name" value="ADP,ATP CARRIER PROTEIN 1-RELATED-RELATED"/>
    <property type="match status" value="1"/>
</dbReference>
<dbReference type="PANTHER" id="PTHR45635:SF14">
    <property type="entry name" value="ADP_ATP TRANSLOCASE"/>
    <property type="match status" value="1"/>
</dbReference>
<dbReference type="STRING" id="4096.A0A1U7XYZ8"/>
<keyword evidence="6" id="KW-0812">Transmembrane</keyword>
<dbReference type="GO" id="GO:0005743">
    <property type="term" value="C:mitochondrial inner membrane"/>
    <property type="evidence" value="ECO:0007669"/>
    <property type="project" value="UniProtKB-SubCell"/>
</dbReference>
<dbReference type="GO" id="GO:0005471">
    <property type="term" value="F:ATP:ADP antiporter activity"/>
    <property type="evidence" value="ECO:0007669"/>
    <property type="project" value="UniProtKB-UniRule"/>
</dbReference>
<dbReference type="eggNOG" id="KOG0749">
    <property type="taxonomic scope" value="Eukaryota"/>
</dbReference>
<proteinExistence type="inferred from homology"/>
<keyword evidence="4" id="KW-0677">Repeat</keyword>
<organism evidence="9 10">
    <name type="scientific">Nicotiana sylvestris</name>
    <name type="common">Wood tobacco</name>
    <name type="synonym">South American tobacco</name>
    <dbReference type="NCBI Taxonomy" id="4096"/>
    <lineage>
        <taxon>Eukaryota</taxon>
        <taxon>Viridiplantae</taxon>
        <taxon>Streptophyta</taxon>
        <taxon>Embryophyta</taxon>
        <taxon>Tracheophyta</taxon>
        <taxon>Spermatophyta</taxon>
        <taxon>Magnoliopsida</taxon>
        <taxon>eudicotyledons</taxon>
        <taxon>Gunneridae</taxon>
        <taxon>Pentapetalae</taxon>
        <taxon>asterids</taxon>
        <taxon>lamiids</taxon>
        <taxon>Solanales</taxon>
        <taxon>Solanaceae</taxon>
        <taxon>Nicotianoideae</taxon>
        <taxon>Nicotianeae</taxon>
        <taxon>Nicotiana</taxon>
    </lineage>
</organism>
<name>A0A1U7XYZ8_NICSY</name>
<evidence type="ECO:0000256" key="7">
    <source>
        <dbReference type="ARBA" id="ARBA00023128"/>
    </source>
</evidence>
<comment type="subunit">
    <text evidence="8">Monomer.</text>
</comment>
<evidence type="ECO:0000313" key="9">
    <source>
        <dbReference type="Proteomes" id="UP000189701"/>
    </source>
</evidence>
<accession>A0A1U7XYZ8</accession>
<keyword evidence="7" id="KW-0496">Mitochondrion</keyword>
<sequence length="274" mass="31391">MYSLDYAEIQLANCAKTTNKWIVRRLNGIVGVYWRNIISEVGNLRANFLANFLPGWSITVGVGLNSYSNNIVHKSLGIYSRVAMKYKNSLSSFTIIIDRENSNSLYQGVRANVLCVVFGFIEVVLVDKRVVATYWPDVLKSNNKTNLHWEKWIVLKQLHSLQFISILSCTMLRVITWLDNLLLITYLNTWAMNYEPREITVVDNLLRNDKFHYILGALNILGNEFQHILRALKPPGLPEGIESANQPAIVKGCGEMFPLLKNSRKGFNFFFHKC</sequence>
<evidence type="ECO:0000256" key="5">
    <source>
        <dbReference type="ARBA" id="ARBA00022792"/>
    </source>
</evidence>
<keyword evidence="6" id="KW-1133">Transmembrane helix</keyword>
<reference evidence="10" key="2">
    <citation type="submission" date="2025-08" db="UniProtKB">
        <authorList>
            <consortium name="RefSeq"/>
        </authorList>
    </citation>
    <scope>IDENTIFICATION</scope>
    <source>
        <tissue evidence="10">Leaf</tissue>
    </source>
</reference>
<gene>
    <name evidence="10" type="primary">LOC104241626</name>
</gene>
<dbReference type="GO" id="GO:0140021">
    <property type="term" value="P:mitochondrial ADP transmembrane transport"/>
    <property type="evidence" value="ECO:0007669"/>
    <property type="project" value="InterPro"/>
</dbReference>
<keyword evidence="5" id="KW-0999">Mitochondrion inner membrane</keyword>
<dbReference type="Proteomes" id="UP000189701">
    <property type="component" value="Unplaced"/>
</dbReference>
<evidence type="ECO:0000256" key="1">
    <source>
        <dbReference type="ARBA" id="ARBA00004448"/>
    </source>
</evidence>
<protein>
    <recommendedName>
        <fullName evidence="8">ADP/ATP translocase</fullName>
    </recommendedName>
    <alternativeName>
        <fullName evidence="8">ADP,ATP carrier protein</fullName>
    </alternativeName>
</protein>
<dbReference type="GO" id="GO:1990544">
    <property type="term" value="P:mitochondrial ATP transmembrane transport"/>
    <property type="evidence" value="ECO:0007669"/>
    <property type="project" value="InterPro"/>
</dbReference>
<evidence type="ECO:0000256" key="4">
    <source>
        <dbReference type="ARBA" id="ARBA00022737"/>
    </source>
</evidence>
<comment type="function">
    <text evidence="8">Catalyzes the exchange of ADP and ATP across the membrane.</text>
</comment>
<evidence type="ECO:0000256" key="6">
    <source>
        <dbReference type="ARBA" id="ARBA00022989"/>
    </source>
</evidence>
<evidence type="ECO:0000256" key="3">
    <source>
        <dbReference type="ARBA" id="ARBA00022448"/>
    </source>
</evidence>